<protein>
    <recommendedName>
        <fullName evidence="1">DUF7920 domain-containing protein</fullName>
    </recommendedName>
</protein>
<dbReference type="InterPro" id="IPR057680">
    <property type="entry name" value="DUF7920"/>
</dbReference>
<dbReference type="EMBL" id="CDSF01000002">
    <property type="protein sequence ID" value="CEO94920.1"/>
    <property type="molecule type" value="Genomic_DNA"/>
</dbReference>
<evidence type="ECO:0000313" key="3">
    <source>
        <dbReference type="Proteomes" id="UP000039324"/>
    </source>
</evidence>
<proteinExistence type="predicted"/>
<dbReference type="Pfam" id="PF25536">
    <property type="entry name" value="DUF7920"/>
    <property type="match status" value="1"/>
</dbReference>
<accession>A0A0G4IIK1</accession>
<keyword evidence="3" id="KW-1185">Reference proteome</keyword>
<evidence type="ECO:0000313" key="2">
    <source>
        <dbReference type="EMBL" id="CEO94920.1"/>
    </source>
</evidence>
<dbReference type="OrthoDB" id="430647at2759"/>
<sequence>MLTAADYLEWASSQANVRVVSREVRLRRLPRGVQSLQLFDVGLRSRGPDDKLYGQSPVLWARVARGNALLRVQYADGRPAEVRFALQGIRKFTGHDDCDDDDIADIQAKSSDTHADWSKFFVGGAEALNTVATFVATEKENGEAGHLAVTRFNDNEFLVVAGSKNVHLVARSDADLDAYDGDPSYSYALRIARVVFSLLYGMKADARDELLRFMADQASRRSNIAGHLLADGRARVQKMTANFELVDPSSQHIVLYPDGPVKLLFFAWTAANLDPVQNGLLCPAFPPADGLEKARELGFSVVRHSVFDTNDLNRAMASARTRANSEGSVIYCVDKRGRTVGLWKVKSVWYICQRAIREKIVGGRADGIPKRMDQIGRWLKLTSAEVAHWKQYGARLASWIDKHHPYSEKHSIRNRYAVLISQCEADRSFQPIDNGNAAPQMVIIFAFDASPGLVEGVRAAMADTSPMVCTDDVSVKSIKKRAAERVDRPLLMVGPLAVTVPTLLNFMKTIARPWLVACSVPLTGKLARFADNVVVVNVDDDDDDDVPEQVSDIVQAATRLMTS</sequence>
<evidence type="ECO:0000259" key="1">
    <source>
        <dbReference type="Pfam" id="PF25536"/>
    </source>
</evidence>
<dbReference type="PANTHER" id="PTHR38566:SF1">
    <property type="entry name" value="CHROMOSOME UNDETERMINED SCAFFOLD_18, WHOLE GENOME SHOTGUN SEQUENCE"/>
    <property type="match status" value="1"/>
</dbReference>
<organism evidence="2 3">
    <name type="scientific">Plasmodiophora brassicae</name>
    <name type="common">Clubroot disease agent</name>
    <dbReference type="NCBI Taxonomy" id="37360"/>
    <lineage>
        <taxon>Eukaryota</taxon>
        <taxon>Sar</taxon>
        <taxon>Rhizaria</taxon>
        <taxon>Endomyxa</taxon>
        <taxon>Phytomyxea</taxon>
        <taxon>Plasmodiophorida</taxon>
        <taxon>Plasmodiophoridae</taxon>
        <taxon>Plasmodiophora</taxon>
    </lineage>
</organism>
<name>A0A0G4IIK1_PLABS</name>
<dbReference type="AlphaFoldDB" id="A0A0G4IIK1"/>
<dbReference type="OMA" id="ITRIACD"/>
<gene>
    <name evidence="2" type="ORF">PBRA_003733</name>
</gene>
<feature type="domain" description="DUF7920" evidence="1">
    <location>
        <begin position="24"/>
        <end position="356"/>
    </location>
</feature>
<dbReference type="Proteomes" id="UP000039324">
    <property type="component" value="Unassembled WGS sequence"/>
</dbReference>
<reference evidence="2 3" key="1">
    <citation type="submission" date="2015-02" db="EMBL/GenBank/DDBJ databases">
        <authorList>
            <person name="Chooi Y.-H."/>
        </authorList>
    </citation>
    <scope>NUCLEOTIDE SEQUENCE [LARGE SCALE GENOMIC DNA]</scope>
    <source>
        <strain evidence="2">E3</strain>
    </source>
</reference>
<dbReference type="PANTHER" id="PTHR38566">
    <property type="entry name" value="RNA_LIG_T4_1 DOMAIN-CONTAINING PROTEIN"/>
    <property type="match status" value="1"/>
</dbReference>